<evidence type="ECO:0000313" key="5">
    <source>
        <dbReference type="Proteomes" id="UP000747074"/>
    </source>
</evidence>
<feature type="domain" description="Gylcosyl hydrolase 115 C-terminal" evidence="3">
    <location>
        <begin position="795"/>
        <end position="963"/>
    </location>
</feature>
<evidence type="ECO:0000259" key="3">
    <source>
        <dbReference type="Pfam" id="PF17829"/>
    </source>
</evidence>
<dbReference type="Gene3D" id="2.60.120.1620">
    <property type="match status" value="1"/>
</dbReference>
<dbReference type="PANTHER" id="PTHR37842">
    <property type="match status" value="1"/>
</dbReference>
<accession>A0A921I4Y0</accession>
<dbReference type="Gene3D" id="1.20.58.2150">
    <property type="match status" value="1"/>
</dbReference>
<dbReference type="GO" id="GO:0016787">
    <property type="term" value="F:hydrolase activity"/>
    <property type="evidence" value="ECO:0007669"/>
    <property type="project" value="UniProtKB-KW"/>
</dbReference>
<gene>
    <name evidence="4" type="ORF">K8V07_05070</name>
</gene>
<dbReference type="Proteomes" id="UP000747074">
    <property type="component" value="Unassembled WGS sequence"/>
</dbReference>
<feature type="signal peptide" evidence="2">
    <location>
        <begin position="1"/>
        <end position="18"/>
    </location>
</feature>
<dbReference type="SUPFAM" id="SSF55545">
    <property type="entry name" value="beta-N-acetylhexosaminidase-like domain"/>
    <property type="match status" value="1"/>
</dbReference>
<dbReference type="GO" id="GO:0005975">
    <property type="term" value="P:carbohydrate metabolic process"/>
    <property type="evidence" value="ECO:0007669"/>
    <property type="project" value="UniProtKB-ARBA"/>
</dbReference>
<keyword evidence="2" id="KW-0732">Signal</keyword>
<evidence type="ECO:0000256" key="1">
    <source>
        <dbReference type="ARBA" id="ARBA00022801"/>
    </source>
</evidence>
<dbReference type="Pfam" id="PF17829">
    <property type="entry name" value="GH115_C"/>
    <property type="match status" value="1"/>
</dbReference>
<dbReference type="AlphaFoldDB" id="A0A921I4Y0"/>
<dbReference type="PANTHER" id="PTHR37842:SF2">
    <property type="entry name" value="GYLCOSYL HYDROLASE 115 C-TERMINAL DOMAIN-CONTAINING PROTEIN"/>
    <property type="match status" value="1"/>
</dbReference>
<dbReference type="Gene3D" id="3.20.20.520">
    <property type="entry name" value="Glycosyl hydrolase family 115"/>
    <property type="match status" value="1"/>
</dbReference>
<dbReference type="Pfam" id="PF15979">
    <property type="entry name" value="Glyco_hydro_115"/>
    <property type="match status" value="1"/>
</dbReference>
<dbReference type="InterPro" id="IPR031924">
    <property type="entry name" value="GH115"/>
</dbReference>
<sequence length="968" mass="110136">MRRILLVLFVFCAVTVNAQIKVCDKAAGGIDFPLCTDGKVSNIFVSDADHEVVKRVANIFADDICLVTGKKGKVTTSKSVKGKNIVIIGTLGKNAVIDDFVQKGFINVEGIKNGWEQYVVKVLDKPRANIDRALVIAGCDRRGTAYGVFAISEAMGVSPLYWWSDIPVKKSKSLFVQTSEYISKAPSVKYRGLFINDEGWGITPWAKKTYDPELGDIGPKTYAKVCELILRMKGNMLSPAMHPGSGAFNKYPENKIVADNYAIVMTSAHCEPLLFNNVTEWDKKTMGDWNYMTNKGMINKVLDKRISENGPYENFYTLAMRGIHDSGLIGVPKDKEVSLIEEVLGDQRDILAKHINKPIDSIPQLFMPYKEVLDIYEKGLKVPEDVTLVWPDDNFGYIKRLSNSEERKRKGGAGVYYHISYCGAPHDYLWINTTPNTLIFEEMRKAYDTGADRYWLLNVGDIKPGELALKYFFDMAWDVDYFNFENSYDFNTNYLTSIFGEKYREDLKDILDTYFLLGFQHKPESMGWGYLWNNYQHMERVIDTDFSLINYSEAEDRMNEYDRISDKSEKIWKSLPEELKAPFYELVHYQVKGAALMNKKMLTAQKNRWYARQNRAATNLYADKTKLFHDSLDYYTKEYNTMLNGKWNHMITVSPGWKGKYQNMPPIEKYQPKHGEDMQVFIPGKDCTLGLGAANVLPTVNPFVEKKLFVELYNRGDNAFSWEATANMPWVKLSKKTGTTLLQERIDISVDWAKVPTGDNLVAEIEFKTKNKVEKVILPVFNPQTPTVAEIKGLYVEDNGCVSINAGKFHRKQEANGVKVRTVMGLGYENECVQLGEATQETQSMWNTHKVAQAQYDFYSFNGGNVVAYIYALPLFPIDPKHDTRYGVMVDDGLVHWVTVSSKEYSGEWHRNVFRNSAIATVKMHVGKPGKHTFKLICADPGMIIQKVVLDFGGMKQSYLGPKVTMVE</sequence>
<dbReference type="InterPro" id="IPR042301">
    <property type="entry name" value="GH115_sf"/>
</dbReference>
<protein>
    <submittedName>
        <fullName evidence="4">Glycosyl hydrolase 115 family protein</fullName>
    </submittedName>
</protein>
<reference evidence="4" key="2">
    <citation type="submission" date="2021-09" db="EMBL/GenBank/DDBJ databases">
        <authorList>
            <person name="Gilroy R."/>
        </authorList>
    </citation>
    <scope>NUCLEOTIDE SEQUENCE</scope>
    <source>
        <strain evidence="4">CHK154-13316</strain>
    </source>
</reference>
<evidence type="ECO:0000313" key="4">
    <source>
        <dbReference type="EMBL" id="HJG11282.1"/>
    </source>
</evidence>
<evidence type="ECO:0000256" key="2">
    <source>
        <dbReference type="SAM" id="SignalP"/>
    </source>
</evidence>
<reference evidence="4" key="1">
    <citation type="journal article" date="2021" name="PeerJ">
        <title>Extensive microbial diversity within the chicken gut microbiome revealed by metagenomics and culture.</title>
        <authorList>
            <person name="Gilroy R."/>
            <person name="Ravi A."/>
            <person name="Getino M."/>
            <person name="Pursley I."/>
            <person name="Horton D.L."/>
            <person name="Alikhan N.F."/>
            <person name="Baker D."/>
            <person name="Gharbi K."/>
            <person name="Hall N."/>
            <person name="Watson M."/>
            <person name="Adriaenssens E.M."/>
            <person name="Foster-Nyarko E."/>
            <person name="Jarju S."/>
            <person name="Secka A."/>
            <person name="Antonio M."/>
            <person name="Oren A."/>
            <person name="Chaudhuri R.R."/>
            <person name="La Ragione R."/>
            <person name="Hildebrand F."/>
            <person name="Pallen M.J."/>
        </authorList>
    </citation>
    <scope>NUCLEOTIDE SEQUENCE</scope>
    <source>
        <strain evidence="4">CHK154-13316</strain>
    </source>
</reference>
<keyword evidence="1 4" id="KW-0378">Hydrolase</keyword>
<dbReference type="EMBL" id="DYVL01000066">
    <property type="protein sequence ID" value="HJG11282.1"/>
    <property type="molecule type" value="Genomic_DNA"/>
</dbReference>
<comment type="caution">
    <text evidence="4">The sequence shown here is derived from an EMBL/GenBank/DDBJ whole genome shotgun (WGS) entry which is preliminary data.</text>
</comment>
<feature type="chain" id="PRO_5037594887" evidence="2">
    <location>
        <begin position="19"/>
        <end position="968"/>
    </location>
</feature>
<proteinExistence type="predicted"/>
<dbReference type="Gene3D" id="3.30.379.10">
    <property type="entry name" value="Chitobiase/beta-hexosaminidase domain 2-like"/>
    <property type="match status" value="1"/>
</dbReference>
<dbReference type="InterPro" id="IPR029018">
    <property type="entry name" value="Hex-like_dom2"/>
</dbReference>
<dbReference type="InterPro" id="IPR041437">
    <property type="entry name" value="GH115_C"/>
</dbReference>
<name>A0A921I4Y0_9BACE</name>
<organism evidence="4 5">
    <name type="scientific">Bacteroides xylanisolvens</name>
    <dbReference type="NCBI Taxonomy" id="371601"/>
    <lineage>
        <taxon>Bacteria</taxon>
        <taxon>Pseudomonadati</taxon>
        <taxon>Bacteroidota</taxon>
        <taxon>Bacteroidia</taxon>
        <taxon>Bacteroidales</taxon>
        <taxon>Bacteroidaceae</taxon>
        <taxon>Bacteroides</taxon>
    </lineage>
</organism>